<sequence>MGLEFIARSLRTYGIVLLIFLPFGLYYFGVYPTLAVLSGGIWGILNLMFITSLVRLTIRPEGADAGRAIGIALIKFPLLYAAGFALLKVEQFSPVLLLVGFGGIMGIIVLKVLGRLALGLDAIPGNHKPAQGSVH</sequence>
<organism evidence="2 3">
    <name type="scientific">candidate division GN15 bacterium</name>
    <dbReference type="NCBI Taxonomy" id="2072418"/>
    <lineage>
        <taxon>Bacteria</taxon>
        <taxon>candidate division GN15</taxon>
    </lineage>
</organism>
<keyword evidence="1" id="KW-1133">Transmembrane helix</keyword>
<comment type="caution">
    <text evidence="2">The sequence shown here is derived from an EMBL/GenBank/DDBJ whole genome shotgun (WGS) entry which is preliminary data.</text>
</comment>
<dbReference type="EMBL" id="PQAP01000144">
    <property type="protein sequence ID" value="PWB70428.1"/>
    <property type="molecule type" value="Genomic_DNA"/>
</dbReference>
<accession>A0A855WY67</accession>
<evidence type="ECO:0008006" key="4">
    <source>
        <dbReference type="Google" id="ProtNLM"/>
    </source>
</evidence>
<evidence type="ECO:0000313" key="3">
    <source>
        <dbReference type="Proteomes" id="UP000250918"/>
    </source>
</evidence>
<keyword evidence="1" id="KW-0812">Transmembrane</keyword>
<protein>
    <recommendedName>
        <fullName evidence="4">ATP synthase subunit I</fullName>
    </recommendedName>
</protein>
<proteinExistence type="predicted"/>
<feature type="transmembrane region" description="Helical" evidence="1">
    <location>
        <begin position="68"/>
        <end position="87"/>
    </location>
</feature>
<feature type="transmembrane region" description="Helical" evidence="1">
    <location>
        <begin position="12"/>
        <end position="29"/>
    </location>
</feature>
<feature type="transmembrane region" description="Helical" evidence="1">
    <location>
        <begin position="35"/>
        <end position="56"/>
    </location>
</feature>
<feature type="transmembrane region" description="Helical" evidence="1">
    <location>
        <begin position="93"/>
        <end position="113"/>
    </location>
</feature>
<dbReference type="AlphaFoldDB" id="A0A855WY67"/>
<reference evidence="2 3" key="1">
    <citation type="journal article" date="2018" name="ISME J.">
        <title>A methanotrophic archaeon couples anaerobic oxidation of methane to Fe(III) reduction.</title>
        <authorList>
            <person name="Cai C."/>
            <person name="Leu A.O."/>
            <person name="Xie G.J."/>
            <person name="Guo J."/>
            <person name="Feng Y."/>
            <person name="Zhao J.X."/>
            <person name="Tyson G.W."/>
            <person name="Yuan Z."/>
            <person name="Hu S."/>
        </authorList>
    </citation>
    <scope>NUCLEOTIDE SEQUENCE [LARGE SCALE GENOMIC DNA]</scope>
    <source>
        <strain evidence="2">FeB_12</strain>
    </source>
</reference>
<keyword evidence="1" id="KW-0472">Membrane</keyword>
<gene>
    <name evidence="2" type="ORF">C3F09_09065</name>
</gene>
<name>A0A855WY67_9BACT</name>
<evidence type="ECO:0000256" key="1">
    <source>
        <dbReference type="SAM" id="Phobius"/>
    </source>
</evidence>
<evidence type="ECO:0000313" key="2">
    <source>
        <dbReference type="EMBL" id="PWB70428.1"/>
    </source>
</evidence>
<dbReference type="Proteomes" id="UP000250918">
    <property type="component" value="Unassembled WGS sequence"/>
</dbReference>